<evidence type="ECO:0000313" key="2">
    <source>
        <dbReference type="Proteomes" id="UP000767291"/>
    </source>
</evidence>
<evidence type="ECO:0000313" key="1">
    <source>
        <dbReference type="EMBL" id="MBP1853673.1"/>
    </source>
</evidence>
<comment type="caution">
    <text evidence="1">The sequence shown here is derived from an EMBL/GenBank/DDBJ whole genome shotgun (WGS) entry which is preliminary data.</text>
</comment>
<dbReference type="RefSeq" id="WP_268828369.1">
    <property type="nucleotide sequence ID" value="NZ_BAAACS010000017.1"/>
</dbReference>
<reference evidence="1 2" key="1">
    <citation type="submission" date="2021-03" db="EMBL/GenBank/DDBJ databases">
        <title>Genomic Encyclopedia of Type Strains, Phase IV (KMG-IV): sequencing the most valuable type-strain genomes for metagenomic binning, comparative biology and taxonomic classification.</title>
        <authorList>
            <person name="Goeker M."/>
        </authorList>
    </citation>
    <scope>NUCLEOTIDE SEQUENCE [LARGE SCALE GENOMIC DNA]</scope>
    <source>
        <strain evidence="1 2">DSM 1289</strain>
    </source>
</reference>
<proteinExistence type="predicted"/>
<organism evidence="1 2">
    <name type="scientific">Metaclostridioides mangenotii</name>
    <dbReference type="NCBI Taxonomy" id="1540"/>
    <lineage>
        <taxon>Bacteria</taxon>
        <taxon>Bacillati</taxon>
        <taxon>Bacillota</taxon>
        <taxon>Clostridia</taxon>
        <taxon>Peptostreptococcales</taxon>
        <taxon>Peptostreptococcaceae</taxon>
        <taxon>Metaclostridioides</taxon>
    </lineage>
</organism>
<sequence>MNVIIMSWDCISAFSNHIEAERQQLFISSKGSKKLRLREKG</sequence>
<protein>
    <submittedName>
        <fullName evidence="1">Uncharacterized protein</fullName>
    </submittedName>
</protein>
<name>A0ABS4E6X6_9FIRM</name>
<keyword evidence="2" id="KW-1185">Reference proteome</keyword>
<accession>A0ABS4E6X6</accession>
<dbReference type="EMBL" id="JAGGJX010000001">
    <property type="protein sequence ID" value="MBP1853673.1"/>
    <property type="molecule type" value="Genomic_DNA"/>
</dbReference>
<gene>
    <name evidence="1" type="ORF">J2Z43_000063</name>
</gene>
<dbReference type="Proteomes" id="UP000767291">
    <property type="component" value="Unassembled WGS sequence"/>
</dbReference>